<feature type="transmembrane region" description="Helical" evidence="1">
    <location>
        <begin position="12"/>
        <end position="33"/>
    </location>
</feature>
<organism evidence="2 3">
    <name type="scientific">Dysgonomonas alginatilytica</name>
    <dbReference type="NCBI Taxonomy" id="1605892"/>
    <lineage>
        <taxon>Bacteria</taxon>
        <taxon>Pseudomonadati</taxon>
        <taxon>Bacteroidota</taxon>
        <taxon>Bacteroidia</taxon>
        <taxon>Bacteroidales</taxon>
        <taxon>Dysgonomonadaceae</taxon>
        <taxon>Dysgonomonas</taxon>
    </lineage>
</organism>
<reference evidence="2 3" key="1">
    <citation type="submission" date="2018-03" db="EMBL/GenBank/DDBJ databases">
        <title>Genomic Encyclopedia of Archaeal and Bacterial Type Strains, Phase II (KMG-II): from individual species to whole genera.</title>
        <authorList>
            <person name="Goeker M."/>
        </authorList>
    </citation>
    <scope>NUCLEOTIDE SEQUENCE [LARGE SCALE GENOMIC DNA]</scope>
    <source>
        <strain evidence="2 3">DSM 100214</strain>
    </source>
</reference>
<dbReference type="RefSeq" id="WP_245904158.1">
    <property type="nucleotide sequence ID" value="NZ_QICL01000052.1"/>
</dbReference>
<accession>A0A2V3PJA5</accession>
<dbReference type="Proteomes" id="UP000247973">
    <property type="component" value="Unassembled WGS sequence"/>
</dbReference>
<dbReference type="EMBL" id="QICL01000052">
    <property type="protein sequence ID" value="PXV57439.1"/>
    <property type="molecule type" value="Genomic_DNA"/>
</dbReference>
<keyword evidence="3" id="KW-1185">Reference proteome</keyword>
<keyword evidence="1" id="KW-0472">Membrane</keyword>
<evidence type="ECO:0000313" key="2">
    <source>
        <dbReference type="EMBL" id="PXV57439.1"/>
    </source>
</evidence>
<evidence type="ECO:0000256" key="1">
    <source>
        <dbReference type="SAM" id="Phobius"/>
    </source>
</evidence>
<comment type="caution">
    <text evidence="2">The sequence shown here is derived from an EMBL/GenBank/DDBJ whole genome shotgun (WGS) entry which is preliminary data.</text>
</comment>
<dbReference type="AlphaFoldDB" id="A0A2V3PJA5"/>
<sequence length="216" mass="25193">MKYSINEKNYQTAAFLALAPKLFFIIIVAVMLLKECFGEKPDPMDDSINASREIVEHIMVLDSTRNGFRVVYATENSVTKQRLEEIRNRPVIVDAFKRLKADAPVHFSNMVETDIYDFAEFAIKYDSDPAIRIHNIFISGSEKVNMYARPNPNIPDCATFINPNTDQGVQYLSHDDIYYRDRVNNRIYRYWKCYGNSSTSSTDERFSHFSQDERLW</sequence>
<keyword evidence="1" id="KW-0812">Transmembrane</keyword>
<proteinExistence type="predicted"/>
<name>A0A2V3PJA5_9BACT</name>
<keyword evidence="1" id="KW-1133">Transmembrane helix</keyword>
<protein>
    <submittedName>
        <fullName evidence="2">Uncharacterized protein</fullName>
    </submittedName>
</protein>
<gene>
    <name evidence="2" type="ORF">CLV62_15223</name>
</gene>
<evidence type="ECO:0000313" key="3">
    <source>
        <dbReference type="Proteomes" id="UP000247973"/>
    </source>
</evidence>